<dbReference type="PROSITE" id="PS50835">
    <property type="entry name" value="IG_LIKE"/>
    <property type="match status" value="1"/>
</dbReference>
<keyword evidence="1" id="KW-0391">Immunity</keyword>
<dbReference type="GO" id="GO:0002250">
    <property type="term" value="P:adaptive immune response"/>
    <property type="evidence" value="ECO:0007669"/>
    <property type="project" value="UniProtKB-KW"/>
</dbReference>
<evidence type="ECO:0000313" key="5">
    <source>
        <dbReference type="EMBL" id="MBN3312761.1"/>
    </source>
</evidence>
<dbReference type="PANTHER" id="PTHR23266">
    <property type="entry name" value="IMMUNOGLOBULIN HEAVY CHAIN"/>
    <property type="match status" value="1"/>
</dbReference>
<dbReference type="AlphaFoldDB" id="A0A8J7T7M2"/>
<gene>
    <name evidence="5" type="primary">Hvm20</name>
    <name evidence="5" type="ORF">GTO95_0007539</name>
</gene>
<comment type="caution">
    <text evidence="5">The sequence shown here is derived from an EMBL/GenBank/DDBJ whole genome shotgun (WGS) entry which is preliminary data.</text>
</comment>
<evidence type="ECO:0000256" key="2">
    <source>
        <dbReference type="ARBA" id="ARBA00023130"/>
    </source>
</evidence>
<organism evidence="5 6">
    <name type="scientific">Atractosteus spatula</name>
    <name type="common">Alligator gar</name>
    <name type="synonym">Lepisosteus spatula</name>
    <dbReference type="NCBI Taxonomy" id="7917"/>
    <lineage>
        <taxon>Eukaryota</taxon>
        <taxon>Metazoa</taxon>
        <taxon>Chordata</taxon>
        <taxon>Craniata</taxon>
        <taxon>Vertebrata</taxon>
        <taxon>Euteleostomi</taxon>
        <taxon>Actinopterygii</taxon>
        <taxon>Neopterygii</taxon>
        <taxon>Holostei</taxon>
        <taxon>Semionotiformes</taxon>
        <taxon>Lepisosteidae</taxon>
        <taxon>Atractosteus</taxon>
    </lineage>
</organism>
<dbReference type="SUPFAM" id="SSF48726">
    <property type="entry name" value="Immunoglobulin"/>
    <property type="match status" value="1"/>
</dbReference>
<proteinExistence type="predicted"/>
<sequence length="164" mass="18345">MSVVHFNLQNYKCINCLSLLLPLCHISLLSFTDVRCITLTSSDPEVKQPGEAVKISCKISGYSLTDYGTVWIRQPPGKRMEWIGIIWGGGSIDYLESLKSRFVISRDTSSNILYLEMKSLKDEDTAVYYCAKTATVKEIDAQPVQKLTVQKAAQLTAELSIECQ</sequence>
<evidence type="ECO:0000259" key="4">
    <source>
        <dbReference type="PROSITE" id="PS50835"/>
    </source>
</evidence>
<keyword evidence="6" id="KW-1185">Reference proteome</keyword>
<dbReference type="Proteomes" id="UP000736164">
    <property type="component" value="Unassembled WGS sequence"/>
</dbReference>
<dbReference type="InterPro" id="IPR050199">
    <property type="entry name" value="IgHV"/>
</dbReference>
<name>A0A8J7T7M2_ATRSP</name>
<dbReference type="SMART" id="SM00409">
    <property type="entry name" value="IG"/>
    <property type="match status" value="1"/>
</dbReference>
<dbReference type="InterPro" id="IPR036179">
    <property type="entry name" value="Ig-like_dom_sf"/>
</dbReference>
<accession>A0A8J7T7M2</accession>
<dbReference type="SMART" id="SM00406">
    <property type="entry name" value="IGv"/>
    <property type="match status" value="1"/>
</dbReference>
<reference evidence="5" key="1">
    <citation type="journal article" date="2021" name="Cell">
        <title>Tracing the genetic footprints of vertebrate landing in non-teleost ray-finned fishes.</title>
        <authorList>
            <person name="Bi X."/>
            <person name="Wang K."/>
            <person name="Yang L."/>
            <person name="Pan H."/>
            <person name="Jiang H."/>
            <person name="Wei Q."/>
            <person name="Fang M."/>
            <person name="Yu H."/>
            <person name="Zhu C."/>
            <person name="Cai Y."/>
            <person name="He Y."/>
            <person name="Gan X."/>
            <person name="Zeng H."/>
            <person name="Yu D."/>
            <person name="Zhu Y."/>
            <person name="Jiang H."/>
            <person name="Qiu Q."/>
            <person name="Yang H."/>
            <person name="Zhang Y.E."/>
            <person name="Wang W."/>
            <person name="Zhu M."/>
            <person name="He S."/>
            <person name="Zhang G."/>
        </authorList>
    </citation>
    <scope>NUCLEOTIDE SEQUENCE</scope>
    <source>
        <strain evidence="5">Allg_001</strain>
    </source>
</reference>
<protein>
    <submittedName>
        <fullName evidence="5">HVM20 protein</fullName>
    </submittedName>
</protein>
<keyword evidence="2" id="KW-1064">Adaptive immunity</keyword>
<dbReference type="GO" id="GO:0005576">
    <property type="term" value="C:extracellular region"/>
    <property type="evidence" value="ECO:0007669"/>
    <property type="project" value="UniProtKB-ARBA"/>
</dbReference>
<evidence type="ECO:0000313" key="6">
    <source>
        <dbReference type="Proteomes" id="UP000736164"/>
    </source>
</evidence>
<dbReference type="InterPro" id="IPR013783">
    <property type="entry name" value="Ig-like_fold"/>
</dbReference>
<dbReference type="GO" id="GO:0019814">
    <property type="term" value="C:immunoglobulin complex"/>
    <property type="evidence" value="ECO:0007669"/>
    <property type="project" value="UniProtKB-KW"/>
</dbReference>
<feature type="non-terminal residue" evidence="5">
    <location>
        <position position="164"/>
    </location>
</feature>
<dbReference type="EMBL" id="JAAWVO010008300">
    <property type="protein sequence ID" value="MBN3312761.1"/>
    <property type="molecule type" value="Genomic_DNA"/>
</dbReference>
<dbReference type="InterPro" id="IPR007110">
    <property type="entry name" value="Ig-like_dom"/>
</dbReference>
<dbReference type="InterPro" id="IPR013106">
    <property type="entry name" value="Ig_V-set"/>
</dbReference>
<dbReference type="Gene3D" id="2.60.40.10">
    <property type="entry name" value="Immunoglobulins"/>
    <property type="match status" value="1"/>
</dbReference>
<dbReference type="Pfam" id="PF07686">
    <property type="entry name" value="V-set"/>
    <property type="match status" value="1"/>
</dbReference>
<dbReference type="InterPro" id="IPR003599">
    <property type="entry name" value="Ig_sub"/>
</dbReference>
<evidence type="ECO:0000256" key="1">
    <source>
        <dbReference type="ARBA" id="ARBA00022859"/>
    </source>
</evidence>
<feature type="non-terminal residue" evidence="5">
    <location>
        <position position="1"/>
    </location>
</feature>
<keyword evidence="3" id="KW-1280">Immunoglobulin</keyword>
<evidence type="ECO:0000256" key="3">
    <source>
        <dbReference type="ARBA" id="ARBA00043265"/>
    </source>
</evidence>
<feature type="domain" description="Ig-like" evidence="4">
    <location>
        <begin position="50"/>
        <end position="140"/>
    </location>
</feature>
<dbReference type="FunFam" id="2.60.40.10:FF:001878">
    <property type="entry name" value="Immunoglobulin heavy variable 1-4"/>
    <property type="match status" value="1"/>
</dbReference>